<organism evidence="2 3">
    <name type="scientific">Zhongshania aliphaticivorans</name>
    <dbReference type="NCBI Taxonomy" id="1470434"/>
    <lineage>
        <taxon>Bacteria</taxon>
        <taxon>Pseudomonadati</taxon>
        <taxon>Pseudomonadota</taxon>
        <taxon>Gammaproteobacteria</taxon>
        <taxon>Cellvibrionales</taxon>
        <taxon>Spongiibacteraceae</taxon>
        <taxon>Zhongshania</taxon>
    </lineage>
</organism>
<dbReference type="AlphaFoldDB" id="A0A127M9Y6"/>
<evidence type="ECO:0000313" key="3">
    <source>
        <dbReference type="Proteomes" id="UP000074119"/>
    </source>
</evidence>
<protein>
    <recommendedName>
        <fullName evidence="1">HEPN domain-containing protein</fullName>
    </recommendedName>
</protein>
<evidence type="ECO:0000313" key="2">
    <source>
        <dbReference type="EMBL" id="AMO69995.1"/>
    </source>
</evidence>
<name>A0A127M9Y6_9GAMM</name>
<proteinExistence type="predicted"/>
<sequence>MLTNNDLKKLAEIRLEDSILLLRSGKASSAYYLAGYSIELAIKACAAKLFQNNTIPDKSLVNALYSHSLEQLMASSGLLPELKSAINDDSIFGANWGVVTKWNESSRYEIWDPMAAASLIGAIAEPDHGVFPWVKNHW</sequence>
<dbReference type="STRING" id="1470434.AZF00_17555"/>
<gene>
    <name evidence="2" type="ORF">AZF00_17555</name>
</gene>
<dbReference type="Pfam" id="PF05168">
    <property type="entry name" value="HEPN"/>
    <property type="match status" value="1"/>
</dbReference>
<reference evidence="2 3" key="1">
    <citation type="submission" date="2015-12" db="EMBL/GenBank/DDBJ databases">
        <authorList>
            <person name="Shamseldin A."/>
            <person name="Moawad H."/>
            <person name="Abd El-Rahim W.M."/>
            <person name="Sadowsky M.J."/>
        </authorList>
    </citation>
    <scope>NUCLEOTIDE SEQUENCE [LARGE SCALE GENOMIC DNA]</scope>
    <source>
        <strain evidence="2 3">SM2</strain>
    </source>
</reference>
<dbReference type="InterPro" id="IPR007842">
    <property type="entry name" value="HEPN_dom"/>
</dbReference>
<evidence type="ECO:0000259" key="1">
    <source>
        <dbReference type="Pfam" id="PF05168"/>
    </source>
</evidence>
<feature type="domain" description="HEPN" evidence="1">
    <location>
        <begin position="6"/>
        <end position="74"/>
    </location>
</feature>
<dbReference type="Proteomes" id="UP000074119">
    <property type="component" value="Chromosome"/>
</dbReference>
<accession>A0A127M9Y6</accession>
<dbReference type="RefSeq" id="WP_062384469.1">
    <property type="nucleotide sequence ID" value="NZ_CP014544.1"/>
</dbReference>
<dbReference type="EMBL" id="CP014544">
    <property type="protein sequence ID" value="AMO69995.1"/>
    <property type="molecule type" value="Genomic_DNA"/>
</dbReference>
<dbReference type="KEGG" id="zal:AZF00_17555"/>